<evidence type="ECO:0000259" key="7">
    <source>
        <dbReference type="PROSITE" id="PS50850"/>
    </source>
</evidence>
<feature type="transmembrane region" description="Helical" evidence="6">
    <location>
        <begin position="12"/>
        <end position="34"/>
    </location>
</feature>
<dbReference type="RefSeq" id="WP_148457220.1">
    <property type="nucleotide sequence ID" value="NZ_VSDO01000005.1"/>
</dbReference>
<comment type="caution">
    <text evidence="8">The sequence shown here is derived from an EMBL/GenBank/DDBJ whole genome shotgun (WGS) entry which is preliminary data.</text>
</comment>
<dbReference type="InterPro" id="IPR036259">
    <property type="entry name" value="MFS_trans_sf"/>
</dbReference>
<dbReference type="Gene3D" id="1.20.1250.20">
    <property type="entry name" value="MFS general substrate transporter like domains"/>
    <property type="match status" value="1"/>
</dbReference>
<feature type="transmembrane region" description="Helical" evidence="6">
    <location>
        <begin position="163"/>
        <end position="187"/>
    </location>
</feature>
<feature type="transmembrane region" description="Helical" evidence="6">
    <location>
        <begin position="236"/>
        <end position="256"/>
    </location>
</feature>
<evidence type="ECO:0000256" key="4">
    <source>
        <dbReference type="ARBA" id="ARBA00022989"/>
    </source>
</evidence>
<sequence>MDSNPLKKSVLLVVIVAIFADMLMYGIIVPFLPLHAESLGASQSEIGLLFASYAIALFIATPFVGALADRLGRKKMLVAGLIVLSATTLVYAFSSSFWVLVLARAMQGVAAAAPWTAGLSLLAEVFPANERGRAMGIAMSGQAGGILLGPPAGGWLYEWGGYRLPFLIAAGIALLAATISVVLLRHLNDTKADKFISPFRLLRSKRVIVIAGVATVGAALFASIEPTLPIHFNEDLHLSPSMIGLMFVVVTLIYGAAAPWIGSLSTRLGHLATIRMGIVMAAVALPLNALPTQIWVQIIGLIGLGISLGLVLTPALPKLADISQEIGVSSQGATFAAYNTAYSLGMMLGPLLASALTDRFGLTAAYTTLSVLFLIYLLPLRKLKA</sequence>
<dbReference type="Pfam" id="PF07690">
    <property type="entry name" value="MFS_1"/>
    <property type="match status" value="1"/>
</dbReference>
<evidence type="ECO:0000256" key="2">
    <source>
        <dbReference type="ARBA" id="ARBA00022448"/>
    </source>
</evidence>
<dbReference type="AlphaFoldDB" id="A0A5D0CP88"/>
<evidence type="ECO:0000256" key="5">
    <source>
        <dbReference type="ARBA" id="ARBA00023136"/>
    </source>
</evidence>
<reference evidence="8 9" key="1">
    <citation type="submission" date="2019-08" db="EMBL/GenBank/DDBJ databases">
        <title>Genome sequencing of Paenibacillus faecis DSM 23593(T).</title>
        <authorList>
            <person name="Kook J.-K."/>
            <person name="Park S.-N."/>
            <person name="Lim Y.K."/>
        </authorList>
    </citation>
    <scope>NUCLEOTIDE SEQUENCE [LARGE SCALE GENOMIC DNA]</scope>
    <source>
        <strain evidence="8 9">DSM 23593</strain>
    </source>
</reference>
<dbReference type="InterPro" id="IPR005829">
    <property type="entry name" value="Sugar_transporter_CS"/>
</dbReference>
<keyword evidence="5 6" id="KW-0472">Membrane</keyword>
<keyword evidence="4 6" id="KW-1133">Transmembrane helix</keyword>
<keyword evidence="9" id="KW-1185">Reference proteome</keyword>
<keyword evidence="2" id="KW-0813">Transport</keyword>
<evidence type="ECO:0000313" key="8">
    <source>
        <dbReference type="EMBL" id="TYA11005.1"/>
    </source>
</evidence>
<protein>
    <submittedName>
        <fullName evidence="8">MFS transporter</fullName>
    </submittedName>
</protein>
<proteinExistence type="predicted"/>
<feature type="transmembrane region" description="Helical" evidence="6">
    <location>
        <begin position="268"/>
        <end position="288"/>
    </location>
</feature>
<dbReference type="Proteomes" id="UP000325218">
    <property type="component" value="Unassembled WGS sequence"/>
</dbReference>
<feature type="transmembrane region" description="Helical" evidence="6">
    <location>
        <begin position="362"/>
        <end position="380"/>
    </location>
</feature>
<dbReference type="PROSITE" id="PS50850">
    <property type="entry name" value="MFS"/>
    <property type="match status" value="1"/>
</dbReference>
<evidence type="ECO:0000313" key="9">
    <source>
        <dbReference type="Proteomes" id="UP000325218"/>
    </source>
</evidence>
<feature type="transmembrane region" description="Helical" evidence="6">
    <location>
        <begin position="207"/>
        <end position="224"/>
    </location>
</feature>
<feature type="transmembrane region" description="Helical" evidence="6">
    <location>
        <begin position="77"/>
        <end position="99"/>
    </location>
</feature>
<dbReference type="PANTHER" id="PTHR23506">
    <property type="entry name" value="GH10249P"/>
    <property type="match status" value="1"/>
</dbReference>
<comment type="subcellular location">
    <subcellularLocation>
        <location evidence="1">Cell membrane</location>
        <topology evidence="1">Multi-pass membrane protein</topology>
    </subcellularLocation>
</comment>
<dbReference type="CDD" id="cd17325">
    <property type="entry name" value="MFS_MdtG_SLC18_like"/>
    <property type="match status" value="1"/>
</dbReference>
<dbReference type="OrthoDB" id="9793283at2"/>
<gene>
    <name evidence="8" type="ORF">FRY98_24900</name>
</gene>
<evidence type="ECO:0000256" key="6">
    <source>
        <dbReference type="SAM" id="Phobius"/>
    </source>
</evidence>
<dbReference type="PROSITE" id="PS00216">
    <property type="entry name" value="SUGAR_TRANSPORT_1"/>
    <property type="match status" value="1"/>
</dbReference>
<organism evidence="8 9">
    <name type="scientific">Paenibacillus faecis</name>
    <dbReference type="NCBI Taxonomy" id="862114"/>
    <lineage>
        <taxon>Bacteria</taxon>
        <taxon>Bacillati</taxon>
        <taxon>Bacillota</taxon>
        <taxon>Bacilli</taxon>
        <taxon>Bacillales</taxon>
        <taxon>Paenibacillaceae</taxon>
        <taxon>Paenibacillus</taxon>
    </lineage>
</organism>
<accession>A0A5D0CP88</accession>
<dbReference type="SUPFAM" id="SSF103473">
    <property type="entry name" value="MFS general substrate transporter"/>
    <property type="match status" value="1"/>
</dbReference>
<dbReference type="PANTHER" id="PTHR23506:SF23">
    <property type="entry name" value="GH10249P"/>
    <property type="match status" value="1"/>
</dbReference>
<dbReference type="EMBL" id="VSDO01000005">
    <property type="protein sequence ID" value="TYA11005.1"/>
    <property type="molecule type" value="Genomic_DNA"/>
</dbReference>
<dbReference type="InterPro" id="IPR011701">
    <property type="entry name" value="MFS"/>
</dbReference>
<name>A0A5D0CP88_9BACL</name>
<dbReference type="GO" id="GO:0005886">
    <property type="term" value="C:plasma membrane"/>
    <property type="evidence" value="ECO:0007669"/>
    <property type="project" value="UniProtKB-SubCell"/>
</dbReference>
<dbReference type="GO" id="GO:0022857">
    <property type="term" value="F:transmembrane transporter activity"/>
    <property type="evidence" value="ECO:0007669"/>
    <property type="project" value="InterPro"/>
</dbReference>
<evidence type="ECO:0000256" key="3">
    <source>
        <dbReference type="ARBA" id="ARBA00022692"/>
    </source>
</evidence>
<feature type="transmembrane region" description="Helical" evidence="6">
    <location>
        <begin position="294"/>
        <end position="316"/>
    </location>
</feature>
<dbReference type="InterPro" id="IPR050930">
    <property type="entry name" value="MFS_Vesicular_Transporter"/>
</dbReference>
<keyword evidence="3 6" id="KW-0812">Transmembrane</keyword>
<dbReference type="InterPro" id="IPR020846">
    <property type="entry name" value="MFS_dom"/>
</dbReference>
<feature type="transmembrane region" description="Helical" evidence="6">
    <location>
        <begin position="46"/>
        <end position="65"/>
    </location>
</feature>
<feature type="domain" description="Major facilitator superfamily (MFS) profile" evidence="7">
    <location>
        <begin position="10"/>
        <end position="382"/>
    </location>
</feature>
<feature type="transmembrane region" description="Helical" evidence="6">
    <location>
        <begin position="336"/>
        <end position="356"/>
    </location>
</feature>
<evidence type="ECO:0000256" key="1">
    <source>
        <dbReference type="ARBA" id="ARBA00004651"/>
    </source>
</evidence>